<keyword evidence="1" id="KW-0328">Glycosyltransferase</keyword>
<keyword evidence="2" id="KW-0808">Transferase</keyword>
<organism evidence="4 5">
    <name type="scientific">Weissella cibaria</name>
    <dbReference type="NCBI Taxonomy" id="137591"/>
    <lineage>
        <taxon>Bacteria</taxon>
        <taxon>Bacillati</taxon>
        <taxon>Bacillota</taxon>
        <taxon>Bacilli</taxon>
        <taxon>Lactobacillales</taxon>
        <taxon>Lactobacillaceae</taxon>
        <taxon>Weissella</taxon>
    </lineage>
</organism>
<dbReference type="Proteomes" id="UP000193588">
    <property type="component" value="Unassembled WGS sequence"/>
</dbReference>
<dbReference type="Gene3D" id="3.40.50.2000">
    <property type="entry name" value="Glycogen Phosphorylase B"/>
    <property type="match status" value="3"/>
</dbReference>
<evidence type="ECO:0000259" key="3">
    <source>
        <dbReference type="Pfam" id="PF00534"/>
    </source>
</evidence>
<evidence type="ECO:0000256" key="1">
    <source>
        <dbReference type="ARBA" id="ARBA00022676"/>
    </source>
</evidence>
<sequence>MRSCKMNFFINGGLARTNSGVEHAILKRLQLFRDHDVPAMLVATDFFYDLHRNAVIWGLPESQLLGLHDWFIDARDFVGQGAPKLSDYPMPAGMVELQTGNAQLRQFAFDGQTTSLIDVNADANGDIYAVSYFDQNRRQTRAEWYDPRGFIIAEDRYIMLADKNVRESRAFYSPTGQLKMLYTMAHDRTDIDEFEMVSVFDYHGHDYQFFGTDELFRFFFDEINQAFGGANAFIADRGITEAWALNNMQTRAFKTFILHAGHLNDETAPNGLVNYNYQYEFDNIGDFNAVIVPTQIQLDRVANRFGYRERFFKIPVGMISDAVLSEPVKPSIERQPQTVVTVSRLDEAKQIDHLIDAMAIVHEQLPQAQLEIWGNGSDDGRLRDQIARLDATDYVHLMGHTTAVLEKLANAQLFVAASRSEGFGLTMMEAESVGTPIIAYDALYGPREIVQPGVNGQLIGLHDPDNVQQMAHWIQHYLSNQQALAALMASTLEAHMAYSETAVWQAWQNWLTAIAEWRQAK</sequence>
<dbReference type="InterPro" id="IPR001296">
    <property type="entry name" value="Glyco_trans_1"/>
</dbReference>
<name>A0A1X4JIF0_9LACO</name>
<dbReference type="PANTHER" id="PTHR12526">
    <property type="entry name" value="GLYCOSYLTRANSFERASE"/>
    <property type="match status" value="1"/>
</dbReference>
<dbReference type="Pfam" id="PF00534">
    <property type="entry name" value="Glycos_transf_1"/>
    <property type="match status" value="1"/>
</dbReference>
<gene>
    <name evidence="4" type="ORF">B9D04_10995</name>
</gene>
<evidence type="ECO:0000256" key="2">
    <source>
        <dbReference type="ARBA" id="ARBA00022679"/>
    </source>
</evidence>
<accession>A0A1X4JIF0</accession>
<proteinExistence type="predicted"/>
<protein>
    <recommendedName>
        <fullName evidence="3">Glycosyl transferase family 1 domain-containing protein</fullName>
    </recommendedName>
</protein>
<dbReference type="EMBL" id="NDXJ01000018">
    <property type="protein sequence ID" value="OSP88306.1"/>
    <property type="molecule type" value="Genomic_DNA"/>
</dbReference>
<feature type="domain" description="Glycosyl transferase family 1" evidence="3">
    <location>
        <begin position="330"/>
        <end position="484"/>
    </location>
</feature>
<dbReference type="AlphaFoldDB" id="A0A1X4JIF0"/>
<evidence type="ECO:0000313" key="5">
    <source>
        <dbReference type="Proteomes" id="UP000193588"/>
    </source>
</evidence>
<dbReference type="PANTHER" id="PTHR12526:SF629">
    <property type="entry name" value="TEICHURONIC ACID BIOSYNTHESIS GLYCOSYLTRANSFERASE TUAH-RELATED"/>
    <property type="match status" value="1"/>
</dbReference>
<comment type="caution">
    <text evidence="4">The sequence shown here is derived from an EMBL/GenBank/DDBJ whole genome shotgun (WGS) entry which is preliminary data.</text>
</comment>
<dbReference type="GO" id="GO:0016757">
    <property type="term" value="F:glycosyltransferase activity"/>
    <property type="evidence" value="ECO:0007669"/>
    <property type="project" value="UniProtKB-KW"/>
</dbReference>
<reference evidence="4 5" key="1">
    <citation type="submission" date="2017-04" db="EMBL/GenBank/DDBJ databases">
        <title>The genome sequence of Weissella cibaria isolated from wild Drosophila.</title>
        <authorList>
            <person name="Ricks N.J."/>
            <person name="Carroll C."/>
            <person name="Walters A."/>
            <person name="Newell P.D."/>
            <person name="Chaston J.M."/>
        </authorList>
    </citation>
    <scope>NUCLEOTIDE SEQUENCE [LARGE SCALE GENOMIC DNA]</scope>
    <source>
        <strain evidence="4 5">DmW_103</strain>
    </source>
</reference>
<dbReference type="SUPFAM" id="SSF53756">
    <property type="entry name" value="UDP-Glycosyltransferase/glycogen phosphorylase"/>
    <property type="match status" value="1"/>
</dbReference>
<evidence type="ECO:0000313" key="4">
    <source>
        <dbReference type="EMBL" id="OSP88306.1"/>
    </source>
</evidence>